<evidence type="ECO:0000313" key="3">
    <source>
        <dbReference type="Proteomes" id="UP000727907"/>
    </source>
</evidence>
<protein>
    <recommendedName>
        <fullName evidence="1">Putative pterin-4-alpha-carbinolamine dehydratase</fullName>
        <shortName evidence="1">PHS</shortName>
        <ecNumber evidence="1">4.2.1.96</ecNumber>
    </recommendedName>
    <alternativeName>
        <fullName evidence="1">4-alpha-hydroxy-tetrahydropterin dehydratase</fullName>
    </alternativeName>
    <alternativeName>
        <fullName evidence="1">Pterin carbinolamine dehydratase</fullName>
        <shortName evidence="1">PCD</shortName>
    </alternativeName>
</protein>
<organism evidence="2 3">
    <name type="scientific">Reyranella humidisoli</name>
    <dbReference type="NCBI Taxonomy" id="2849149"/>
    <lineage>
        <taxon>Bacteria</taxon>
        <taxon>Pseudomonadati</taxon>
        <taxon>Pseudomonadota</taxon>
        <taxon>Alphaproteobacteria</taxon>
        <taxon>Hyphomicrobiales</taxon>
        <taxon>Reyranellaceae</taxon>
        <taxon>Reyranella</taxon>
    </lineage>
</organism>
<dbReference type="RefSeq" id="WP_216959114.1">
    <property type="nucleotide sequence ID" value="NZ_JAHOPB010000001.1"/>
</dbReference>
<sequence length="95" mass="10500">MTAKLAGKARTQALASIKSWKKVRGRDAIQKSFKFTDFNEAWGFMTRVAMAAEKADHHPEWSNVYNKVEILLLTHDAGGLSLKDVALAKVIDAIA</sequence>
<evidence type="ECO:0000256" key="1">
    <source>
        <dbReference type="HAMAP-Rule" id="MF_00434"/>
    </source>
</evidence>
<dbReference type="Proteomes" id="UP000727907">
    <property type="component" value="Unassembled WGS sequence"/>
</dbReference>
<dbReference type="EMBL" id="JAHOPB010000001">
    <property type="protein sequence ID" value="MBU8874124.1"/>
    <property type="molecule type" value="Genomic_DNA"/>
</dbReference>
<dbReference type="PANTHER" id="PTHR12599">
    <property type="entry name" value="PTERIN-4-ALPHA-CARBINOLAMINE DEHYDRATASE"/>
    <property type="match status" value="1"/>
</dbReference>
<dbReference type="HAMAP" id="MF_00434">
    <property type="entry name" value="Pterin_4_alpha"/>
    <property type="match status" value="1"/>
</dbReference>
<dbReference type="PANTHER" id="PTHR12599:SF0">
    <property type="entry name" value="PTERIN-4-ALPHA-CARBINOLAMINE DEHYDRATASE"/>
    <property type="match status" value="1"/>
</dbReference>
<name>A0ABS6IHQ5_9HYPH</name>
<proteinExistence type="inferred from homology"/>
<dbReference type="Pfam" id="PF01329">
    <property type="entry name" value="Pterin_4a"/>
    <property type="match status" value="1"/>
</dbReference>
<evidence type="ECO:0000313" key="2">
    <source>
        <dbReference type="EMBL" id="MBU8874124.1"/>
    </source>
</evidence>
<dbReference type="CDD" id="cd00914">
    <property type="entry name" value="PCD_DCoH_subfamily_b"/>
    <property type="match status" value="1"/>
</dbReference>
<keyword evidence="3" id="KW-1185">Reference proteome</keyword>
<keyword evidence="1 2" id="KW-0456">Lyase</keyword>
<dbReference type="InterPro" id="IPR001533">
    <property type="entry name" value="Pterin_deHydtase"/>
</dbReference>
<comment type="similarity">
    <text evidence="1">Belongs to the pterin-4-alpha-carbinolamine dehydratase family.</text>
</comment>
<dbReference type="NCBIfam" id="NF002018">
    <property type="entry name" value="PRK00823.1-3"/>
    <property type="match status" value="1"/>
</dbReference>
<dbReference type="GO" id="GO:0008124">
    <property type="term" value="F:4-alpha-hydroxytetrahydrobiopterin dehydratase activity"/>
    <property type="evidence" value="ECO:0007669"/>
    <property type="project" value="UniProtKB-EC"/>
</dbReference>
<comment type="caution">
    <text evidence="2">The sequence shown here is derived from an EMBL/GenBank/DDBJ whole genome shotgun (WGS) entry which is preliminary data.</text>
</comment>
<accession>A0ABS6IHQ5</accession>
<comment type="catalytic activity">
    <reaction evidence="1">
        <text>(4aS,6R)-4a-hydroxy-L-erythro-5,6,7,8-tetrahydrobiopterin = (6R)-L-erythro-6,7-dihydrobiopterin + H2O</text>
        <dbReference type="Rhea" id="RHEA:11920"/>
        <dbReference type="ChEBI" id="CHEBI:15377"/>
        <dbReference type="ChEBI" id="CHEBI:15642"/>
        <dbReference type="ChEBI" id="CHEBI:43120"/>
        <dbReference type="EC" id="4.2.1.96"/>
    </reaction>
</comment>
<dbReference type="EC" id="4.2.1.96" evidence="1"/>
<reference evidence="2 3" key="1">
    <citation type="submission" date="2021-06" db="EMBL/GenBank/DDBJ databases">
        <authorList>
            <person name="Lee D.H."/>
        </authorList>
    </citation>
    <scope>NUCLEOTIDE SEQUENCE [LARGE SCALE GENOMIC DNA]</scope>
    <source>
        <strain evidence="2 3">MMS21-HV4-11</strain>
    </source>
</reference>
<gene>
    <name evidence="2" type="ORF">KQ910_10140</name>
</gene>